<dbReference type="InterPro" id="IPR003347">
    <property type="entry name" value="JmjC_dom"/>
</dbReference>
<keyword evidence="11 15" id="KW-0539">Nucleus</keyword>
<accession>A0A670I4T2</accession>
<comment type="subcellular location">
    <subcellularLocation>
        <location evidence="1 15">Nucleus</location>
    </subcellularLocation>
</comment>
<evidence type="ECO:0000256" key="1">
    <source>
        <dbReference type="ARBA" id="ARBA00004123"/>
    </source>
</evidence>
<reference evidence="18" key="3">
    <citation type="submission" date="2025-09" db="UniProtKB">
        <authorList>
            <consortium name="Ensembl"/>
        </authorList>
    </citation>
    <scope>IDENTIFICATION</scope>
</reference>
<dbReference type="GO" id="GO:0140680">
    <property type="term" value="F:histone H3K36me/H3K36me2 demethylase activity"/>
    <property type="evidence" value="ECO:0007669"/>
    <property type="project" value="UniProtKB-EC"/>
</dbReference>
<comment type="catalytic activity">
    <reaction evidence="13">
        <text>N(6),N(6)-dimethyl-L-lysyl(36)-[histone H3] + 2 2-oxoglutarate + 2 O2 = L-lysyl(36)-[histone H3] + 2 formaldehyde + 2 succinate + 2 CO2</text>
        <dbReference type="Rhea" id="RHEA:42032"/>
        <dbReference type="Rhea" id="RHEA-COMP:9785"/>
        <dbReference type="Rhea" id="RHEA-COMP:9787"/>
        <dbReference type="ChEBI" id="CHEBI:15379"/>
        <dbReference type="ChEBI" id="CHEBI:16526"/>
        <dbReference type="ChEBI" id="CHEBI:16810"/>
        <dbReference type="ChEBI" id="CHEBI:16842"/>
        <dbReference type="ChEBI" id="CHEBI:29969"/>
        <dbReference type="ChEBI" id="CHEBI:30031"/>
        <dbReference type="ChEBI" id="CHEBI:61976"/>
        <dbReference type="EC" id="1.14.11.27"/>
    </reaction>
    <physiologicalReaction direction="left-to-right" evidence="13">
        <dbReference type="Rhea" id="RHEA:42033"/>
    </physiologicalReaction>
</comment>
<evidence type="ECO:0000256" key="16">
    <source>
        <dbReference type="SAM" id="MobiDB-lite"/>
    </source>
</evidence>
<sequence length="591" mass="66750">MELLHPPRVSALLAYRSAVQVGDRELPPRPRHGLSVSLRRHKAKKRPSKRALAAEDCAEAPGAANGEPPRDARPVPDAAVKLAKRRRMNANSRDAAAAAASKRERGLASGESPAPAPHKEKKAPSPQRPFMGCPLQRLLQELGQVQHSRQRAAKLFEWLIAPTSPRHFFDRYWEKKPLLLQRHNPGYYQGLFSTAEFDAILRDSDVRFGVNLDVTSYEDGKRETHNPEGRALPAVVWDFYRNGCSLRMLNPQAFSFTLWQFLSILQEQFNSMVGANTYLTPAGTQGFAPHYDDIEAFVIQLEGKKHWRVYSPRKEAEVLPQFSSSNFSQEEIGEPILETVLEAGDLLYFPRGFIHQGDCLPDAHSLHITVSSYQRNSWGDLLEKLLPAALQMAIEEDVDYRRGLPTDYLEYMGVLNSDVVDPRRDAFMQKIRTLITKLMDFAPVDAAVDQKAKAFLHDCLPPVLTESEKALSVYGHPARWENGNVQNLDVQLKKKTQVRLLQYGIVRLCNEGDATLLYYTAENSRVYHKEEPKYCEIEPEHTDAIEFLLSSYPKYVSVEDLPCATLDDKIALATVLFEKGLLITKNPLLPV</sequence>
<dbReference type="GO" id="GO:0045668">
    <property type="term" value="P:negative regulation of osteoblast differentiation"/>
    <property type="evidence" value="ECO:0007669"/>
    <property type="project" value="Ensembl"/>
</dbReference>
<evidence type="ECO:0000256" key="8">
    <source>
        <dbReference type="ARBA" id="ARBA00023004"/>
    </source>
</evidence>
<evidence type="ECO:0000256" key="3">
    <source>
        <dbReference type="ARBA" id="ARBA00022491"/>
    </source>
</evidence>
<dbReference type="CTD" id="79697"/>
<evidence type="ECO:0000259" key="17">
    <source>
        <dbReference type="PROSITE" id="PS51184"/>
    </source>
</evidence>
<dbReference type="RefSeq" id="XP_028580193.1">
    <property type="nucleotide sequence ID" value="XM_028724360.1"/>
</dbReference>
<keyword evidence="10 15" id="KW-0804">Transcription</keyword>
<evidence type="ECO:0000256" key="12">
    <source>
        <dbReference type="ARBA" id="ARBA00048149"/>
    </source>
</evidence>
<dbReference type="GeneID" id="114594532"/>
<dbReference type="FunFam" id="3.90.930.40:FF:000001">
    <property type="entry name" value="ribosomal oxygenase 1 isoform X1"/>
    <property type="match status" value="1"/>
</dbReference>
<dbReference type="GO" id="GO:0045738">
    <property type="term" value="P:negative regulation of DNA repair"/>
    <property type="evidence" value="ECO:0007669"/>
    <property type="project" value="Ensembl"/>
</dbReference>
<keyword evidence="4 15" id="KW-0479">Metal-binding</keyword>
<dbReference type="GO" id="GO:0045892">
    <property type="term" value="P:negative regulation of DNA-templated transcription"/>
    <property type="evidence" value="ECO:0007669"/>
    <property type="project" value="Ensembl"/>
</dbReference>
<evidence type="ECO:0000256" key="2">
    <source>
        <dbReference type="ARBA" id="ARBA00010309"/>
    </source>
</evidence>
<evidence type="ECO:0000313" key="19">
    <source>
        <dbReference type="Proteomes" id="UP000472272"/>
    </source>
</evidence>
<evidence type="ECO:0000256" key="10">
    <source>
        <dbReference type="ARBA" id="ARBA00023163"/>
    </source>
</evidence>
<dbReference type="Pfam" id="PF08007">
    <property type="entry name" value="JmjC_2"/>
    <property type="match status" value="1"/>
</dbReference>
<dbReference type="SUPFAM" id="SSF51197">
    <property type="entry name" value="Clavaminate synthase-like"/>
    <property type="match status" value="1"/>
</dbReference>
<comment type="cofactor">
    <cofactor evidence="15">
        <name>Fe(2+)</name>
        <dbReference type="ChEBI" id="CHEBI:29033"/>
    </cofactor>
    <text evidence="15">Binds 1 Fe(2+) ion per subunit.</text>
</comment>
<dbReference type="GO" id="GO:0005730">
    <property type="term" value="C:nucleolus"/>
    <property type="evidence" value="ECO:0007669"/>
    <property type="project" value="Ensembl"/>
</dbReference>
<feature type="compositionally biased region" description="Low complexity" evidence="16">
    <location>
        <begin position="89"/>
        <end position="100"/>
    </location>
</feature>
<feature type="domain" description="JmjC" evidence="17">
    <location>
        <begin position="244"/>
        <end position="389"/>
    </location>
</feature>
<keyword evidence="8 15" id="KW-0408">Iron</keyword>
<dbReference type="EC" id="1.14.11.-" evidence="15"/>
<evidence type="ECO:0000256" key="7">
    <source>
        <dbReference type="ARBA" id="ARBA00023002"/>
    </source>
</evidence>
<dbReference type="FunFam" id="2.60.120.650:FF:000013">
    <property type="entry name" value="Ribosomal oxygenase 1"/>
    <property type="match status" value="1"/>
</dbReference>
<feature type="region of interest" description="Disordered" evidence="16">
    <location>
        <begin position="23"/>
        <end position="130"/>
    </location>
</feature>
<dbReference type="Gene3D" id="1.10.10.1500">
    <property type="entry name" value="JmjC domain-containing ribosomal oxygenase (ROX), dimer domain"/>
    <property type="match status" value="1"/>
</dbReference>
<evidence type="ECO:0000256" key="9">
    <source>
        <dbReference type="ARBA" id="ARBA00023015"/>
    </source>
</evidence>
<comment type="catalytic activity">
    <reaction evidence="12">
        <text>L-histidyl-[protein] + 2-oxoglutarate + O2 = (3S)-3-hydroxy-L-histidyl-[protein] + succinate + CO2</text>
        <dbReference type="Rhea" id="RHEA:54256"/>
        <dbReference type="Rhea" id="RHEA-COMP:9745"/>
        <dbReference type="Rhea" id="RHEA-COMP:13840"/>
        <dbReference type="ChEBI" id="CHEBI:15379"/>
        <dbReference type="ChEBI" id="CHEBI:16526"/>
        <dbReference type="ChEBI" id="CHEBI:16810"/>
        <dbReference type="ChEBI" id="CHEBI:29979"/>
        <dbReference type="ChEBI" id="CHEBI:30031"/>
        <dbReference type="ChEBI" id="CHEBI:138021"/>
        <dbReference type="EC" id="1.14.11.79"/>
    </reaction>
    <physiologicalReaction direction="left-to-right" evidence="12">
        <dbReference type="Rhea" id="RHEA:54257"/>
    </physiologicalReaction>
</comment>
<organism evidence="18 19">
    <name type="scientific">Podarcis muralis</name>
    <name type="common">Wall lizard</name>
    <name type="synonym">Lacerta muralis</name>
    <dbReference type="NCBI Taxonomy" id="64176"/>
    <lineage>
        <taxon>Eukaryota</taxon>
        <taxon>Metazoa</taxon>
        <taxon>Chordata</taxon>
        <taxon>Craniata</taxon>
        <taxon>Vertebrata</taxon>
        <taxon>Euteleostomi</taxon>
        <taxon>Lepidosauria</taxon>
        <taxon>Squamata</taxon>
        <taxon>Bifurcata</taxon>
        <taxon>Unidentata</taxon>
        <taxon>Episquamata</taxon>
        <taxon>Laterata</taxon>
        <taxon>Lacertibaenia</taxon>
        <taxon>Lacertidae</taxon>
        <taxon>Podarcis</taxon>
    </lineage>
</organism>
<evidence type="ECO:0000256" key="11">
    <source>
        <dbReference type="ARBA" id="ARBA00023242"/>
    </source>
</evidence>
<protein>
    <recommendedName>
        <fullName evidence="15">Bifunctional lysine-specific demethylase and histidyl-hydroxylase</fullName>
        <ecNumber evidence="15">1.14.11.-</ecNumber>
    </recommendedName>
</protein>
<keyword evidence="3" id="KW-0678">Repressor</keyword>
<comment type="catalytic activity">
    <reaction evidence="14">
        <text>N(6)-methyl-L-lysyl-[protein] + 2-oxoglutarate + O2 = L-lysyl-[protein] + formaldehyde + succinate + CO2</text>
        <dbReference type="Rhea" id="RHEA:60924"/>
        <dbReference type="Rhea" id="RHEA-COMP:9752"/>
        <dbReference type="Rhea" id="RHEA-COMP:13053"/>
        <dbReference type="ChEBI" id="CHEBI:15379"/>
        <dbReference type="ChEBI" id="CHEBI:16526"/>
        <dbReference type="ChEBI" id="CHEBI:16810"/>
        <dbReference type="ChEBI" id="CHEBI:16842"/>
        <dbReference type="ChEBI" id="CHEBI:29969"/>
        <dbReference type="ChEBI" id="CHEBI:30031"/>
        <dbReference type="ChEBI" id="CHEBI:61929"/>
    </reaction>
    <physiologicalReaction direction="left-to-right" evidence="14">
        <dbReference type="Rhea" id="RHEA:60925"/>
    </physiologicalReaction>
</comment>
<comment type="similarity">
    <text evidence="2">Belongs to the ROX family. NO66 subfamily.</text>
</comment>
<evidence type="ECO:0000256" key="6">
    <source>
        <dbReference type="ARBA" id="ARBA00022964"/>
    </source>
</evidence>
<dbReference type="GO" id="GO:0036139">
    <property type="term" value="F:peptidyl-histidine dioxygenase activity"/>
    <property type="evidence" value="ECO:0007669"/>
    <property type="project" value="UniProtKB-EC"/>
</dbReference>
<dbReference type="InterPro" id="IPR039994">
    <property type="entry name" value="NO66-like"/>
</dbReference>
<evidence type="ECO:0000256" key="15">
    <source>
        <dbReference type="RuleBase" id="RU366061"/>
    </source>
</evidence>
<feature type="compositionally biased region" description="Basic residues" evidence="16">
    <location>
        <begin position="38"/>
        <end position="49"/>
    </location>
</feature>
<evidence type="ECO:0000256" key="13">
    <source>
        <dbReference type="ARBA" id="ARBA00048301"/>
    </source>
</evidence>
<name>A0A670I4T2_PODMU</name>
<dbReference type="GO" id="GO:0005506">
    <property type="term" value="F:iron ion binding"/>
    <property type="evidence" value="ECO:0007669"/>
    <property type="project" value="UniProtKB-UniRule"/>
</dbReference>
<dbReference type="PANTHER" id="PTHR13096">
    <property type="entry name" value="MINA53 MYC INDUCED NUCLEAR ANTIGEN"/>
    <property type="match status" value="1"/>
</dbReference>
<keyword evidence="5" id="KW-0156">Chromatin regulator</keyword>
<dbReference type="AlphaFoldDB" id="A0A670I4T2"/>
<dbReference type="GO" id="GO:0006281">
    <property type="term" value="P:DNA repair"/>
    <property type="evidence" value="ECO:0007669"/>
    <property type="project" value="Ensembl"/>
</dbReference>
<dbReference type="OrthoDB" id="425950at2759"/>
<dbReference type="Pfam" id="PF21233">
    <property type="entry name" value="WHD_RIOX1"/>
    <property type="match status" value="1"/>
</dbReference>
<evidence type="ECO:0000256" key="5">
    <source>
        <dbReference type="ARBA" id="ARBA00022853"/>
    </source>
</evidence>
<evidence type="ECO:0000256" key="14">
    <source>
        <dbReference type="ARBA" id="ARBA00049324"/>
    </source>
</evidence>
<evidence type="ECO:0000313" key="18">
    <source>
        <dbReference type="Ensembl" id="ENSPMRP00000006505.1"/>
    </source>
</evidence>
<dbReference type="Gene3D" id="3.90.930.40">
    <property type="match status" value="1"/>
</dbReference>
<evidence type="ECO:0000256" key="4">
    <source>
        <dbReference type="ARBA" id="ARBA00022723"/>
    </source>
</evidence>
<keyword evidence="7 15" id="KW-0560">Oxidoreductase</keyword>
<keyword evidence="19" id="KW-1185">Reference proteome</keyword>
<dbReference type="KEGG" id="pmua:114594532"/>
<keyword evidence="9 15" id="KW-0805">Transcription regulation</keyword>
<dbReference type="GeneTree" id="ENSGT00390000000083"/>
<dbReference type="OMA" id="YLEYMGV"/>
<dbReference type="Ensembl" id="ENSPMRT00000006930.1">
    <property type="protein sequence ID" value="ENSPMRP00000006505.1"/>
    <property type="gene ID" value="ENSPMRG00000004393.1"/>
</dbReference>
<dbReference type="PANTHER" id="PTHR13096:SF8">
    <property type="entry name" value="RIBOSOMAL OXYGENASE 1"/>
    <property type="match status" value="1"/>
</dbReference>
<dbReference type="PROSITE" id="PS51184">
    <property type="entry name" value="JMJC"/>
    <property type="match status" value="1"/>
</dbReference>
<dbReference type="FunFam" id="1.10.10.1500:FF:000001">
    <property type="entry name" value="ribosomal oxygenase 1 isoform X1"/>
    <property type="match status" value="1"/>
</dbReference>
<keyword evidence="6 15" id="KW-0223">Dioxygenase</keyword>
<dbReference type="InterPro" id="IPR049043">
    <property type="entry name" value="WHD_RIOX1"/>
</dbReference>
<reference evidence="18" key="2">
    <citation type="submission" date="2025-08" db="UniProtKB">
        <authorList>
            <consortium name="Ensembl"/>
        </authorList>
    </citation>
    <scope>IDENTIFICATION</scope>
</reference>
<dbReference type="Gene3D" id="2.60.120.650">
    <property type="entry name" value="Cupin"/>
    <property type="match status" value="1"/>
</dbReference>
<comment type="function">
    <text evidence="15">Oxygenase that can act as both a histone lysine demethylase and a ribosomal histidine hydroxylase.</text>
</comment>
<gene>
    <name evidence="18" type="primary">RIOX1</name>
</gene>
<dbReference type="GO" id="GO:0034647">
    <property type="term" value="F:histone H3K4me/H3K4me2/H3K4me3 demethylase activity"/>
    <property type="evidence" value="ECO:0007669"/>
    <property type="project" value="Ensembl"/>
</dbReference>
<dbReference type="Proteomes" id="UP000472272">
    <property type="component" value="Chromosome 1"/>
</dbReference>
<proteinExistence type="inferred from homology"/>
<reference evidence="18 19" key="1">
    <citation type="journal article" date="2019" name="Proc. Natl. Acad. Sci. U.S.A.">
        <title>Regulatory changes in pterin and carotenoid genes underlie balanced color polymorphisms in the wall lizard.</title>
        <authorList>
            <person name="Andrade P."/>
            <person name="Pinho C."/>
            <person name="Perez I de Lanuza G."/>
            <person name="Afonso S."/>
            <person name="Brejcha J."/>
            <person name="Rubin C.J."/>
            <person name="Wallerman O."/>
            <person name="Pereira P."/>
            <person name="Sabatino S.J."/>
            <person name="Bellati A."/>
            <person name="Pellitteri-Rosa D."/>
            <person name="Bosakova Z."/>
            <person name="Bunikis I."/>
            <person name="Carretero M.A."/>
            <person name="Feiner N."/>
            <person name="Marsik P."/>
            <person name="Pauperio F."/>
            <person name="Salvi D."/>
            <person name="Soler L."/>
            <person name="While G.M."/>
            <person name="Uller T."/>
            <person name="Font E."/>
            <person name="Andersson L."/>
            <person name="Carneiro M."/>
        </authorList>
    </citation>
    <scope>NUCLEOTIDE SEQUENCE</scope>
</reference>